<gene>
    <name evidence="3" type="ORF">EJP69_09985</name>
</gene>
<dbReference type="OrthoDB" id="8780961at2"/>
<evidence type="ECO:0000256" key="2">
    <source>
        <dbReference type="SAM" id="SignalP"/>
    </source>
</evidence>
<proteinExistence type="predicted"/>
<evidence type="ECO:0008006" key="5">
    <source>
        <dbReference type="Google" id="ProtNLM"/>
    </source>
</evidence>
<dbReference type="AlphaFoldDB" id="A0A3S0J0Z5"/>
<dbReference type="Proteomes" id="UP000267418">
    <property type="component" value="Unassembled WGS sequence"/>
</dbReference>
<evidence type="ECO:0000313" key="3">
    <source>
        <dbReference type="EMBL" id="RTQ34732.1"/>
    </source>
</evidence>
<comment type="caution">
    <text evidence="3">The sequence shown here is derived from an EMBL/GenBank/DDBJ whole genome shotgun (WGS) entry which is preliminary data.</text>
</comment>
<dbReference type="RefSeq" id="WP_126469786.1">
    <property type="nucleotide sequence ID" value="NZ_RXOE01000002.1"/>
</dbReference>
<feature type="region of interest" description="Disordered" evidence="1">
    <location>
        <begin position="99"/>
        <end position="138"/>
    </location>
</feature>
<name>A0A3S0J0Z5_9BURK</name>
<reference evidence="3 4" key="1">
    <citation type="submission" date="2018-12" db="EMBL/GenBank/DDBJ databases">
        <title>The genome of Variovorax gossypii DSM 100435.</title>
        <authorList>
            <person name="Gao J."/>
            <person name="Sun J."/>
        </authorList>
    </citation>
    <scope>NUCLEOTIDE SEQUENCE [LARGE SCALE GENOMIC DNA]</scope>
    <source>
        <strain evidence="3 4">DSM 100435</strain>
    </source>
</reference>
<feature type="compositionally biased region" description="Pro residues" evidence="1">
    <location>
        <begin position="127"/>
        <end position="138"/>
    </location>
</feature>
<evidence type="ECO:0000313" key="4">
    <source>
        <dbReference type="Proteomes" id="UP000267418"/>
    </source>
</evidence>
<keyword evidence="2" id="KW-0732">Signal</keyword>
<evidence type="ECO:0000256" key="1">
    <source>
        <dbReference type="SAM" id="MobiDB-lite"/>
    </source>
</evidence>
<accession>A0A3S0J0Z5</accession>
<dbReference type="EMBL" id="RXOE01000002">
    <property type="protein sequence ID" value="RTQ34732.1"/>
    <property type="molecule type" value="Genomic_DNA"/>
</dbReference>
<keyword evidence="4" id="KW-1185">Reference proteome</keyword>
<sequence>MRTSLRSILSATALFAASGFIVFGAQTASAQAPGSDARMQKERATCDGVQQDRAACLREAGAARQEAGRGGLTSPSPAREQVNALARCSELPAAEQPDCEARIKGGSRTTTEGSVMGGGVIRETVTPLPPQTVPAPAR</sequence>
<feature type="signal peptide" evidence="2">
    <location>
        <begin position="1"/>
        <end position="24"/>
    </location>
</feature>
<protein>
    <recommendedName>
        <fullName evidence="5">Secreted protein</fullName>
    </recommendedName>
</protein>
<organism evidence="3 4">
    <name type="scientific">Variovorax gossypii</name>
    <dbReference type="NCBI Taxonomy" id="1679495"/>
    <lineage>
        <taxon>Bacteria</taxon>
        <taxon>Pseudomonadati</taxon>
        <taxon>Pseudomonadota</taxon>
        <taxon>Betaproteobacteria</taxon>
        <taxon>Burkholderiales</taxon>
        <taxon>Comamonadaceae</taxon>
        <taxon>Variovorax</taxon>
    </lineage>
</organism>
<feature type="chain" id="PRO_5018663224" description="Secreted protein" evidence="2">
    <location>
        <begin position="25"/>
        <end position="138"/>
    </location>
</feature>